<proteinExistence type="predicted"/>
<protein>
    <submittedName>
        <fullName evidence="1">Uncharacterized protein</fullName>
    </submittedName>
</protein>
<organism evidence="1 3">
    <name type="scientific">Brassica napus</name>
    <name type="common">Rape</name>
    <dbReference type="NCBI Taxonomy" id="3708"/>
    <lineage>
        <taxon>Eukaryota</taxon>
        <taxon>Viridiplantae</taxon>
        <taxon>Streptophyta</taxon>
        <taxon>Embryophyta</taxon>
        <taxon>Tracheophyta</taxon>
        <taxon>Spermatophyta</taxon>
        <taxon>Magnoliopsida</taxon>
        <taxon>eudicotyledons</taxon>
        <taxon>Gunneridae</taxon>
        <taxon>Pentapetalae</taxon>
        <taxon>rosids</taxon>
        <taxon>malvids</taxon>
        <taxon>Brassicales</taxon>
        <taxon>Brassicaceae</taxon>
        <taxon>Brassiceae</taxon>
        <taxon>Brassica</taxon>
    </lineage>
</organism>
<gene>
    <name evidence="2" type="ORF">HID58_006910</name>
    <name evidence="1" type="ORF">HID58_090264</name>
</gene>
<dbReference type="Proteomes" id="UP000824890">
    <property type="component" value="Unassembled WGS sequence"/>
</dbReference>
<keyword evidence="3" id="KW-1185">Reference proteome</keyword>
<dbReference type="EMBL" id="JAGKQM010000002">
    <property type="protein sequence ID" value="KAH0939449.1"/>
    <property type="molecule type" value="Genomic_DNA"/>
</dbReference>
<reference evidence="1 3" key="1">
    <citation type="submission" date="2021-05" db="EMBL/GenBank/DDBJ databases">
        <title>Genome Assembly of Synthetic Allotetraploid Brassica napus Reveals Homoeologous Exchanges between Subgenomes.</title>
        <authorList>
            <person name="Davis J.T."/>
        </authorList>
    </citation>
    <scope>NUCLEOTIDE SEQUENCE [LARGE SCALE GENOMIC DNA]</scope>
    <source>
        <strain evidence="3">cv. Da-Ae</strain>
        <tissue evidence="1">Seedling</tissue>
    </source>
</reference>
<evidence type="ECO:0000313" key="1">
    <source>
        <dbReference type="EMBL" id="KAH0851838.1"/>
    </source>
</evidence>
<evidence type="ECO:0000313" key="2">
    <source>
        <dbReference type="EMBL" id="KAH0939449.1"/>
    </source>
</evidence>
<evidence type="ECO:0000313" key="3">
    <source>
        <dbReference type="Proteomes" id="UP000824890"/>
    </source>
</evidence>
<accession>A0ABQ7X7N1</accession>
<sequence>MESIADRWIRNEAKKRRKEGLAFALILRQGSRDDNQHEDASFPVHHQDASFALWSERRRTSVGLAGPRASAGEEWVGGGGVSREVVASPGPAGSSEIRALDPLLGMPRISNWSLKGAKKLGIRWIGMLTRLSKPTKVNAFKWNAKQ</sequence>
<dbReference type="EMBL" id="JAGKQM010001444">
    <property type="protein sequence ID" value="KAH0851838.1"/>
    <property type="molecule type" value="Genomic_DNA"/>
</dbReference>
<name>A0ABQ7X7N1_BRANA</name>
<comment type="caution">
    <text evidence="1">The sequence shown here is derived from an EMBL/GenBank/DDBJ whole genome shotgun (WGS) entry which is preliminary data.</text>
</comment>